<keyword evidence="2" id="KW-1185">Reference proteome</keyword>
<dbReference type="RefSeq" id="WP_143127597.1">
    <property type="nucleotide sequence ID" value="NZ_VJMG01000080.1"/>
</dbReference>
<comment type="caution">
    <text evidence="1">The sequence shown here is derived from an EMBL/GenBank/DDBJ whole genome shotgun (WGS) entry which is preliminary data.</text>
</comment>
<proteinExistence type="predicted"/>
<sequence>MTRLAVRPLSVLRQSADVALATLAALHVLALLSLLLVLGALQPVAAAEDACGGRNLAAEMQAKDPAGYARIVAAADGIANGKAIFWKIEKPGLAPSWLLGTMHLTDPRVLAMPKGAAEAQAASRVTVLESDEILDQQKAMGKLLTKPQLTMMTDGKTLQSYLTADQARLLEAALKKRGIPLAAVSRMQPWMLYSFFALSPCEMNRKATGEAFLDQKIAEDAVRAGKPVKGLETLQEQLESMAAVPTDLHMKSLMEGIEQDDRMGDITATTVDLYLAGNVGLLMPLLKALAPDGSDGEGYAAFEQRIITERNRRMAERALPILKDGGAFIAVGAMHLVGDEGLVTLFRNAGYTVTPAS</sequence>
<gene>
    <name evidence="1" type="ORF">FNA46_23205</name>
</gene>
<dbReference type="PANTHER" id="PTHR40590">
    <property type="entry name" value="CYTOPLASMIC PROTEIN-RELATED"/>
    <property type="match status" value="1"/>
</dbReference>
<protein>
    <submittedName>
        <fullName evidence="1">Polysaccharide biosynthesis protein GumN</fullName>
    </submittedName>
</protein>
<name>A0A549STP7_9HYPH</name>
<dbReference type="Pfam" id="PF01963">
    <property type="entry name" value="TraB_PrgY_gumN"/>
    <property type="match status" value="1"/>
</dbReference>
<dbReference type="AlphaFoldDB" id="A0A549STP7"/>
<dbReference type="PANTHER" id="PTHR40590:SF1">
    <property type="entry name" value="CYTOPLASMIC PROTEIN"/>
    <property type="match status" value="1"/>
</dbReference>
<reference evidence="1 2" key="1">
    <citation type="submission" date="2019-07" db="EMBL/GenBank/DDBJ databases">
        <title>Ln-dependent methylotrophs.</title>
        <authorList>
            <person name="Tani A."/>
        </authorList>
    </citation>
    <scope>NUCLEOTIDE SEQUENCE [LARGE SCALE GENOMIC DNA]</scope>
    <source>
        <strain evidence="1 2">SM12</strain>
    </source>
</reference>
<organism evidence="1 2">
    <name type="scientific">Rhizobium straminoryzae</name>
    <dbReference type="NCBI Taxonomy" id="1387186"/>
    <lineage>
        <taxon>Bacteria</taxon>
        <taxon>Pseudomonadati</taxon>
        <taxon>Pseudomonadota</taxon>
        <taxon>Alphaproteobacteria</taxon>
        <taxon>Hyphomicrobiales</taxon>
        <taxon>Rhizobiaceae</taxon>
        <taxon>Rhizobium/Agrobacterium group</taxon>
        <taxon>Rhizobium</taxon>
    </lineage>
</organism>
<evidence type="ECO:0000313" key="1">
    <source>
        <dbReference type="EMBL" id="TRL33016.1"/>
    </source>
</evidence>
<evidence type="ECO:0000313" key="2">
    <source>
        <dbReference type="Proteomes" id="UP000316801"/>
    </source>
</evidence>
<accession>A0A549STP7</accession>
<dbReference type="InterPro" id="IPR002816">
    <property type="entry name" value="TraB/PrgY/GumN_fam"/>
</dbReference>
<dbReference type="CDD" id="cd14789">
    <property type="entry name" value="Tiki"/>
    <property type="match status" value="1"/>
</dbReference>
<dbReference type="Proteomes" id="UP000316801">
    <property type="component" value="Unassembled WGS sequence"/>
</dbReference>
<dbReference type="EMBL" id="VJMG01000080">
    <property type="protein sequence ID" value="TRL33016.1"/>
    <property type="molecule type" value="Genomic_DNA"/>
</dbReference>
<dbReference type="InterPro" id="IPR047111">
    <property type="entry name" value="YbaP-like"/>
</dbReference>